<feature type="region of interest" description="Disordered" evidence="4">
    <location>
        <begin position="535"/>
        <end position="570"/>
    </location>
</feature>
<dbReference type="InterPro" id="IPR022790">
    <property type="entry name" value="GH26_dom"/>
</dbReference>
<dbReference type="GO" id="GO:0006080">
    <property type="term" value="P:substituted mannan metabolic process"/>
    <property type="evidence" value="ECO:0007669"/>
    <property type="project" value="InterPro"/>
</dbReference>
<protein>
    <recommendedName>
        <fullName evidence="5">GH26 domain-containing protein</fullName>
    </recommendedName>
</protein>
<feature type="domain" description="GH26" evidence="5">
    <location>
        <begin position="1"/>
        <end position="304"/>
    </location>
</feature>
<keyword evidence="2" id="KW-0378">Hydrolase</keyword>
<feature type="compositionally biased region" description="Pro residues" evidence="4">
    <location>
        <begin position="920"/>
        <end position="950"/>
    </location>
</feature>
<name>A0A812V7S6_9DINO</name>
<feature type="compositionally biased region" description="Pro residues" evidence="4">
    <location>
        <begin position="730"/>
        <end position="760"/>
    </location>
</feature>
<dbReference type="AlphaFoldDB" id="A0A812V7S6"/>
<evidence type="ECO:0000313" key="6">
    <source>
        <dbReference type="EMBL" id="CAE7612180.1"/>
    </source>
</evidence>
<dbReference type="InterPro" id="IPR017853">
    <property type="entry name" value="GH"/>
</dbReference>
<dbReference type="PROSITE" id="PS51764">
    <property type="entry name" value="GH26"/>
    <property type="match status" value="1"/>
</dbReference>
<sequence>MIAAQPAPVVVSAEPFSNMSSLQESDAQELALFCLRYENAGGAGCLLRYAHEMNGAWYPWCQRPSEFRATFRMLAGAIHAITSRSGMVWSVNEGSGYPFLGGPYSCQQGMACFSEVDTNGDGVFDKFDDPYGPYYPGDDVVDWVGVTVYYWGLLYPFGENQLPQDNYFVQRIRGNYSGPSGDYRSTPDLYQIYCSPEGGHNKPMMLTETSALYTVGAPFGGTASNMDIKRNWWMQVFGLSACPPSSLCGGAEFPMLKAIMWFDIIKAEGAAQGETVDWSVTQNTSMAQSFAQEVLNQPGGRARYVGLDELNELRGCSDDEVENCAGTKCCVSPTSRCYRKDDGWAACMPSCVPGIDYTELPQYQTPWSCEDLSEIQICSQDRVENCGETKCCISPGSSCYQKDHGWAECGTSCVPRIDDTEQPDQSSWSCEVLSSPIIFPTLPPTLPPTTPPTSPAPTTLPPTLPPTAPPTSPPPTCSQDRVENCAETKCCTSPDSTCYKKDDGWAACITSCVPGIDDTEPPQYQTPWSCEVLSPTLPSTLPPTTPPTSPAPTTLPPTLPPTAPPTSPPPICSQDRVENCAETKCCTSPDSTCYKKDDGWAACITSCVPGIDDTEPPQYQTPWSCEVLSPTLPSTLPPTTPPTSPAPTTLPPTLPPTAPPTSPPPTCSQDRVENCAETKCCTSPDSTCYKKDDGWAACITSCVPGIDDTEPPQYQTPWSCEVLSPTLPSTLPPTTAPTSPAPTTLPPTLPPTAPPTSPPPTCSQDRVENCAETKCCTSPDSTCYKKDDGWAACITSCVPGIDDTEPPQYQTPWSCEVLSPTLPSTLPPTTAPTSPAPTTLPPTLPPTAPPTSPPPTCSQDRVENCAETKCCTSPDSTCYKKDDGWAACITSCVPGIDDTEPPQYQTPWSCEVLSPTLPSTLPPTTAPTSPAPTTLPPTLPPTAPPTSPPPTCSQDRVENCAETKCCTSPDSTCYKKDDGWAACITSCVPGIDDTEPPQYQTPWSCEVLR</sequence>
<dbReference type="PRINTS" id="PR01217">
    <property type="entry name" value="PRICHEXTENSN"/>
</dbReference>
<evidence type="ECO:0000256" key="3">
    <source>
        <dbReference type="ARBA" id="ARBA00023295"/>
    </source>
</evidence>
<dbReference type="PANTHER" id="PTHR40079">
    <property type="entry name" value="MANNAN ENDO-1,4-BETA-MANNOSIDASE E-RELATED"/>
    <property type="match status" value="1"/>
</dbReference>
<dbReference type="GO" id="GO:0016985">
    <property type="term" value="F:mannan endo-1,4-beta-mannosidase activity"/>
    <property type="evidence" value="ECO:0007669"/>
    <property type="project" value="InterPro"/>
</dbReference>
<feature type="region of interest" description="Disordered" evidence="4">
    <location>
        <begin position="917"/>
        <end position="950"/>
    </location>
</feature>
<organism evidence="6 7">
    <name type="scientific">Symbiodinium natans</name>
    <dbReference type="NCBI Taxonomy" id="878477"/>
    <lineage>
        <taxon>Eukaryota</taxon>
        <taxon>Sar</taxon>
        <taxon>Alveolata</taxon>
        <taxon>Dinophyceae</taxon>
        <taxon>Suessiales</taxon>
        <taxon>Symbiodiniaceae</taxon>
        <taxon>Symbiodinium</taxon>
    </lineage>
</organism>
<feature type="region of interest" description="Disordered" evidence="4">
    <location>
        <begin position="822"/>
        <end position="855"/>
    </location>
</feature>
<evidence type="ECO:0000259" key="5">
    <source>
        <dbReference type="PROSITE" id="PS51764"/>
    </source>
</evidence>
<comment type="similarity">
    <text evidence="1">Belongs to the glycosyl hydrolase 26 family.</text>
</comment>
<feature type="compositionally biased region" description="Pro residues" evidence="4">
    <location>
        <begin position="635"/>
        <end position="666"/>
    </location>
</feature>
<dbReference type="PANTHER" id="PTHR40079:SF4">
    <property type="entry name" value="GH26 DOMAIN-CONTAINING PROTEIN-RELATED"/>
    <property type="match status" value="1"/>
</dbReference>
<evidence type="ECO:0000256" key="2">
    <source>
        <dbReference type="ARBA" id="ARBA00022801"/>
    </source>
</evidence>
<feature type="compositionally biased region" description="Pro residues" evidence="4">
    <location>
        <begin position="540"/>
        <end position="570"/>
    </location>
</feature>
<feature type="compositionally biased region" description="Pro residues" evidence="4">
    <location>
        <begin position="442"/>
        <end position="476"/>
    </location>
</feature>
<dbReference type="SUPFAM" id="SSF51445">
    <property type="entry name" value="(Trans)glycosidases"/>
    <property type="match status" value="1"/>
</dbReference>
<dbReference type="InterPro" id="IPR000805">
    <property type="entry name" value="Glyco_hydro_26"/>
</dbReference>
<gene>
    <name evidence="6" type="ORF">SNAT2548_LOCUS34806</name>
</gene>
<feature type="compositionally biased region" description="Pro residues" evidence="4">
    <location>
        <begin position="825"/>
        <end position="855"/>
    </location>
</feature>
<feature type="region of interest" description="Disordered" evidence="4">
    <location>
        <begin position="727"/>
        <end position="760"/>
    </location>
</feature>
<dbReference type="EMBL" id="CAJNDS010002830">
    <property type="protein sequence ID" value="CAE7612180.1"/>
    <property type="molecule type" value="Genomic_DNA"/>
</dbReference>
<keyword evidence="7" id="KW-1185">Reference proteome</keyword>
<accession>A0A812V7S6</accession>
<evidence type="ECO:0000256" key="1">
    <source>
        <dbReference type="ARBA" id="ARBA00007754"/>
    </source>
</evidence>
<feature type="region of interest" description="Disordered" evidence="4">
    <location>
        <begin position="630"/>
        <end position="668"/>
    </location>
</feature>
<keyword evidence="3" id="KW-0326">Glycosidase</keyword>
<evidence type="ECO:0000313" key="7">
    <source>
        <dbReference type="Proteomes" id="UP000604046"/>
    </source>
</evidence>
<feature type="region of interest" description="Disordered" evidence="4">
    <location>
        <begin position="442"/>
        <end position="478"/>
    </location>
</feature>
<reference evidence="6" key="1">
    <citation type="submission" date="2021-02" db="EMBL/GenBank/DDBJ databases">
        <authorList>
            <person name="Dougan E. K."/>
            <person name="Rhodes N."/>
            <person name="Thang M."/>
            <person name="Chan C."/>
        </authorList>
    </citation>
    <scope>NUCLEOTIDE SEQUENCE</scope>
</reference>
<comment type="caution">
    <text evidence="6">The sequence shown here is derived from an EMBL/GenBank/DDBJ whole genome shotgun (WGS) entry which is preliminary data.</text>
</comment>
<dbReference type="OrthoDB" id="428177at2759"/>
<dbReference type="Proteomes" id="UP000604046">
    <property type="component" value="Unassembled WGS sequence"/>
</dbReference>
<evidence type="ECO:0000256" key="4">
    <source>
        <dbReference type="SAM" id="MobiDB-lite"/>
    </source>
</evidence>
<dbReference type="Gene3D" id="3.20.20.80">
    <property type="entry name" value="Glycosidases"/>
    <property type="match status" value="1"/>
</dbReference>
<proteinExistence type="inferred from homology"/>